<evidence type="ECO:0000313" key="1">
    <source>
        <dbReference type="EMBL" id="RDD62626.1"/>
    </source>
</evidence>
<evidence type="ECO:0000313" key="2">
    <source>
        <dbReference type="Proteomes" id="UP000253941"/>
    </source>
</evidence>
<comment type="caution">
    <text evidence="1">The sequence shown here is derived from an EMBL/GenBank/DDBJ whole genome shotgun (WGS) entry which is preliminary data.</text>
</comment>
<organism evidence="1 2">
    <name type="scientific">Ferruginivarius sediminum</name>
    <dbReference type="NCBI Taxonomy" id="2661937"/>
    <lineage>
        <taxon>Bacteria</taxon>
        <taxon>Pseudomonadati</taxon>
        <taxon>Pseudomonadota</taxon>
        <taxon>Alphaproteobacteria</taxon>
        <taxon>Rhodospirillales</taxon>
        <taxon>Rhodospirillaceae</taxon>
        <taxon>Ferruginivarius</taxon>
    </lineage>
</organism>
<gene>
    <name evidence="1" type="ORF">DRB17_05550</name>
</gene>
<keyword evidence="2" id="KW-1185">Reference proteome</keyword>
<dbReference type="Proteomes" id="UP000253941">
    <property type="component" value="Unassembled WGS sequence"/>
</dbReference>
<dbReference type="AlphaFoldDB" id="A0A369TIB7"/>
<reference evidence="1 2" key="1">
    <citation type="submission" date="2018-07" db="EMBL/GenBank/DDBJ databases">
        <title>Venubactetium sediminum gen. nov., sp. nov., isolated from a marine solar saltern.</title>
        <authorList>
            <person name="Wang S."/>
        </authorList>
    </citation>
    <scope>NUCLEOTIDE SEQUENCE [LARGE SCALE GENOMIC DNA]</scope>
    <source>
        <strain evidence="1 2">WD2A32</strain>
    </source>
</reference>
<accession>A0A369TIB7</accession>
<proteinExistence type="predicted"/>
<dbReference type="EMBL" id="QPMH01000004">
    <property type="protein sequence ID" value="RDD62626.1"/>
    <property type="molecule type" value="Genomic_DNA"/>
</dbReference>
<protein>
    <submittedName>
        <fullName evidence="1">Uncharacterized protein</fullName>
    </submittedName>
</protein>
<sequence length="129" mass="14303">MGVADSESYEAGFMDALNEMIARGRCPLSDGSNRKARRPIAIYLRDRVGEHYGGGTSLHSAARAFASSLKRKDELRIWKTLAQMSADDVRNVQNWMQEGSARVTEFCERMTALANAIEGKVNGHTSSRH</sequence>
<name>A0A369TIB7_9PROT</name>